<dbReference type="InterPro" id="IPR039420">
    <property type="entry name" value="WalR-like"/>
</dbReference>
<dbReference type="SMART" id="SM00448">
    <property type="entry name" value="REC"/>
    <property type="match status" value="1"/>
</dbReference>
<protein>
    <submittedName>
        <fullName evidence="6">Response regulator transcription factor</fullName>
    </submittedName>
</protein>
<evidence type="ECO:0000256" key="1">
    <source>
        <dbReference type="ARBA" id="ARBA00022553"/>
    </source>
</evidence>
<dbReference type="SUPFAM" id="SSF46894">
    <property type="entry name" value="C-terminal effector domain of the bipartite response regulators"/>
    <property type="match status" value="1"/>
</dbReference>
<gene>
    <name evidence="6" type="ORF">ROS62_19340</name>
</gene>
<dbReference type="Gene3D" id="3.40.50.2300">
    <property type="match status" value="1"/>
</dbReference>
<comment type="caution">
    <text evidence="6">The sequence shown here is derived from an EMBL/GenBank/DDBJ whole genome shotgun (WGS) entry which is preliminary data.</text>
</comment>
<dbReference type="PANTHER" id="PTHR43214">
    <property type="entry name" value="TWO-COMPONENT RESPONSE REGULATOR"/>
    <property type="match status" value="1"/>
</dbReference>
<feature type="domain" description="HTH luxR-type" evidence="4">
    <location>
        <begin position="153"/>
        <end position="218"/>
    </location>
</feature>
<keyword evidence="2" id="KW-0238">DNA-binding</keyword>
<evidence type="ECO:0000259" key="4">
    <source>
        <dbReference type="PROSITE" id="PS50043"/>
    </source>
</evidence>
<dbReference type="Pfam" id="PF00196">
    <property type="entry name" value="GerE"/>
    <property type="match status" value="1"/>
</dbReference>
<reference evidence="6" key="1">
    <citation type="submission" date="2024-05" db="EMBL/GenBank/DDBJ databases">
        <title>30 novel species of actinomycetes from the DSMZ collection.</title>
        <authorList>
            <person name="Nouioui I."/>
        </authorList>
    </citation>
    <scope>NUCLEOTIDE SEQUENCE</scope>
    <source>
        <strain evidence="6">DSM 41972</strain>
    </source>
</reference>
<sequence length="223" mass="24089">MCETRPCAWRDQGDRGGVCVIRVLLAEDVQMVREALASLLELEDDVQVVGEVGNGEDLLAVAEKTQPDIAILDVNMPGLDGLTGAERLREQLSGCRILVLTVLDAPNVVRRAQDIRVDGYMVKNAPAEQLVHAVRRVMAGERVITPELALAAWEGEPSPLTAREADVLRLVAAGAESAEIAELLHLSPGTVRNYLTAVVAKLDARNRTDAVRIARDAGWLLSS</sequence>
<evidence type="ECO:0000259" key="5">
    <source>
        <dbReference type="PROSITE" id="PS50110"/>
    </source>
</evidence>
<keyword evidence="7" id="KW-1185">Reference proteome</keyword>
<organism evidence="6 7">
    <name type="scientific">Streptomyces althioticus subsp. attaecolombicae</name>
    <dbReference type="NCBI Taxonomy" id="3075534"/>
    <lineage>
        <taxon>Bacteria</taxon>
        <taxon>Bacillati</taxon>
        <taxon>Actinomycetota</taxon>
        <taxon>Actinomycetes</taxon>
        <taxon>Kitasatosporales</taxon>
        <taxon>Streptomycetaceae</taxon>
        <taxon>Streptomyces</taxon>
        <taxon>Streptomyces althioticus group</taxon>
    </lineage>
</organism>
<dbReference type="RefSeq" id="WP_093548430.1">
    <property type="nucleotide sequence ID" value="NZ_JAVSGH010000023.1"/>
</dbReference>
<dbReference type="Proteomes" id="UP001181313">
    <property type="component" value="Unassembled WGS sequence"/>
</dbReference>
<dbReference type="Pfam" id="PF00072">
    <property type="entry name" value="Response_reg"/>
    <property type="match status" value="1"/>
</dbReference>
<name>A0ABU3I1Y2_9ACTN</name>
<dbReference type="CDD" id="cd17535">
    <property type="entry name" value="REC_NarL-like"/>
    <property type="match status" value="1"/>
</dbReference>
<dbReference type="InterPro" id="IPR016032">
    <property type="entry name" value="Sig_transdc_resp-reg_C-effctor"/>
</dbReference>
<dbReference type="PROSITE" id="PS50110">
    <property type="entry name" value="RESPONSE_REGULATORY"/>
    <property type="match status" value="1"/>
</dbReference>
<dbReference type="SUPFAM" id="SSF52172">
    <property type="entry name" value="CheY-like"/>
    <property type="match status" value="1"/>
</dbReference>
<dbReference type="PROSITE" id="PS00622">
    <property type="entry name" value="HTH_LUXR_1"/>
    <property type="match status" value="1"/>
</dbReference>
<dbReference type="EMBL" id="JAVSGH010000023">
    <property type="protein sequence ID" value="MDT3726914.1"/>
    <property type="molecule type" value="Genomic_DNA"/>
</dbReference>
<dbReference type="CDD" id="cd06170">
    <property type="entry name" value="LuxR_C_like"/>
    <property type="match status" value="1"/>
</dbReference>
<keyword evidence="1 3" id="KW-0597">Phosphoprotein</keyword>
<dbReference type="InterPro" id="IPR001789">
    <property type="entry name" value="Sig_transdc_resp-reg_receiver"/>
</dbReference>
<dbReference type="InterPro" id="IPR058245">
    <property type="entry name" value="NreC/VraR/RcsB-like_REC"/>
</dbReference>
<evidence type="ECO:0000313" key="7">
    <source>
        <dbReference type="Proteomes" id="UP001181313"/>
    </source>
</evidence>
<evidence type="ECO:0000256" key="3">
    <source>
        <dbReference type="PROSITE-ProRule" id="PRU00169"/>
    </source>
</evidence>
<dbReference type="SMART" id="SM00421">
    <property type="entry name" value="HTH_LUXR"/>
    <property type="match status" value="1"/>
</dbReference>
<dbReference type="PROSITE" id="PS50043">
    <property type="entry name" value="HTH_LUXR_2"/>
    <property type="match status" value="1"/>
</dbReference>
<feature type="domain" description="Response regulatory" evidence="5">
    <location>
        <begin position="22"/>
        <end position="138"/>
    </location>
</feature>
<accession>A0ABU3I1Y2</accession>
<evidence type="ECO:0000256" key="2">
    <source>
        <dbReference type="ARBA" id="ARBA00023125"/>
    </source>
</evidence>
<dbReference type="InterPro" id="IPR011006">
    <property type="entry name" value="CheY-like_superfamily"/>
</dbReference>
<proteinExistence type="predicted"/>
<evidence type="ECO:0000313" key="6">
    <source>
        <dbReference type="EMBL" id="MDT3726914.1"/>
    </source>
</evidence>
<dbReference type="InterPro" id="IPR000792">
    <property type="entry name" value="Tscrpt_reg_LuxR_C"/>
</dbReference>
<dbReference type="PRINTS" id="PR00038">
    <property type="entry name" value="HTHLUXR"/>
</dbReference>
<dbReference type="PANTHER" id="PTHR43214:SF42">
    <property type="entry name" value="TRANSCRIPTIONAL REGULATORY PROTEIN DESR"/>
    <property type="match status" value="1"/>
</dbReference>
<feature type="modified residue" description="4-aspartylphosphate" evidence="3">
    <location>
        <position position="73"/>
    </location>
</feature>